<dbReference type="CDD" id="cd03451">
    <property type="entry name" value="FkbR2"/>
    <property type="match status" value="2"/>
</dbReference>
<dbReference type="EMBL" id="BPRC01000006">
    <property type="protein sequence ID" value="GJE64981.1"/>
    <property type="molecule type" value="Genomic_DNA"/>
</dbReference>
<dbReference type="Gene3D" id="3.10.129.10">
    <property type="entry name" value="Hotdog Thioesterase"/>
    <property type="match status" value="1"/>
</dbReference>
<dbReference type="InterPro" id="IPR016790">
    <property type="entry name" value="Thiol_ester_hydratase_Rv0216"/>
</dbReference>
<keyword evidence="3" id="KW-1185">Reference proteome</keyword>
<gene>
    <name evidence="2" type="primary">mch_2</name>
    <name evidence="2" type="ORF">LNAOJCKE_2189</name>
</gene>
<comment type="caution">
    <text evidence="2">The sequence shown here is derived from an EMBL/GenBank/DDBJ whole genome shotgun (WGS) entry which is preliminary data.</text>
</comment>
<accession>A0ABQ4UCD4</accession>
<protein>
    <submittedName>
        <fullName evidence="2">Beta-methylmalyl-CoA dehydratase</fullName>
    </submittedName>
</protein>
<evidence type="ECO:0000313" key="3">
    <source>
        <dbReference type="Proteomes" id="UP001055039"/>
    </source>
</evidence>
<dbReference type="Pfam" id="PF19315">
    <property type="entry name" value="MC_hydratase"/>
    <property type="match status" value="1"/>
</dbReference>
<name>A0ABQ4UCD4_9HYPH</name>
<dbReference type="InterPro" id="IPR048274">
    <property type="entry name" value="MC_hydratase"/>
</dbReference>
<evidence type="ECO:0000256" key="1">
    <source>
        <dbReference type="SAM" id="MobiDB-lite"/>
    </source>
</evidence>
<dbReference type="PIRSF" id="PIRSF021494">
    <property type="entry name" value="Rv0216_prd"/>
    <property type="match status" value="1"/>
</dbReference>
<sequence>MRSGAGPSEKPMQNQDVRVSTEYRIQGGTAPARKSRDGSDAQAMKTNPGRFFEDFRLGETIRHATPRTVTTGDVALYTALYGPRFAVQSSDAFARAIGYPASPLDDWLTFHVVFGKTVPDISLNALANLGYAEGGFHRPVYPGETLSTVSEVIGLKESSNRQTGVVYVRSTGSDASGRTVLSYCRWVLVRKRDPEAKIAEEHVPQLAKVVSPADLAGALPPFDPAAYDDALAGSPHRFGDYAVGEKIDHVDGMTVEEAEHQIATRLFQNTAKVHFDAVATRETKFGKRLIYGGHVISLARALSFNGLANAFAIGGINAGRHVAPLFAGDTVYAWSEVLETAELPGRSDIGALRLRTVAAKNQPCGAYPDRQGEGYDPSVILDLDYWAFIPR</sequence>
<dbReference type="PANTHER" id="PTHR43664:SF1">
    <property type="entry name" value="BETA-METHYLMALYL-COA DEHYDRATASE"/>
    <property type="match status" value="1"/>
</dbReference>
<dbReference type="SUPFAM" id="SSF54637">
    <property type="entry name" value="Thioesterase/thiol ester dehydrase-isomerase"/>
    <property type="match status" value="2"/>
</dbReference>
<proteinExistence type="predicted"/>
<reference evidence="2" key="1">
    <citation type="journal article" date="2021" name="Front. Microbiol.">
        <title>Comprehensive Comparative Genomics and Phenotyping of Methylobacterium Species.</title>
        <authorList>
            <person name="Alessa O."/>
            <person name="Ogura Y."/>
            <person name="Fujitani Y."/>
            <person name="Takami H."/>
            <person name="Hayashi T."/>
            <person name="Sahin N."/>
            <person name="Tani A."/>
        </authorList>
    </citation>
    <scope>NUCLEOTIDE SEQUENCE</scope>
    <source>
        <strain evidence="2">NBRC 15686</strain>
    </source>
</reference>
<dbReference type="InterPro" id="IPR052342">
    <property type="entry name" value="MCH/BMMD"/>
</dbReference>
<dbReference type="InterPro" id="IPR029069">
    <property type="entry name" value="HotDog_dom_sf"/>
</dbReference>
<dbReference type="PANTHER" id="PTHR43664">
    <property type="entry name" value="MONOAMINE OXIDASE-RELATED"/>
    <property type="match status" value="1"/>
</dbReference>
<dbReference type="Proteomes" id="UP001055039">
    <property type="component" value="Unassembled WGS sequence"/>
</dbReference>
<feature type="region of interest" description="Disordered" evidence="1">
    <location>
        <begin position="1"/>
        <end position="46"/>
    </location>
</feature>
<reference evidence="2" key="2">
    <citation type="submission" date="2021-08" db="EMBL/GenBank/DDBJ databases">
        <authorList>
            <person name="Tani A."/>
            <person name="Ola A."/>
            <person name="Ogura Y."/>
            <person name="Katsura K."/>
            <person name="Hayashi T."/>
        </authorList>
    </citation>
    <scope>NUCLEOTIDE SEQUENCE</scope>
    <source>
        <strain evidence="2">NBRC 15686</strain>
    </source>
</reference>
<evidence type="ECO:0000313" key="2">
    <source>
        <dbReference type="EMBL" id="GJE64981.1"/>
    </source>
</evidence>
<organism evidence="2 3">
    <name type="scientific">Methylorubrum aminovorans</name>
    <dbReference type="NCBI Taxonomy" id="269069"/>
    <lineage>
        <taxon>Bacteria</taxon>
        <taxon>Pseudomonadati</taxon>
        <taxon>Pseudomonadota</taxon>
        <taxon>Alphaproteobacteria</taxon>
        <taxon>Hyphomicrobiales</taxon>
        <taxon>Methylobacteriaceae</taxon>
        <taxon>Methylorubrum</taxon>
    </lineage>
</organism>